<sequence>MGRKKKKAGEMMPNVNVDDIEAKENLHAVQESWDVPSMGTKNWRAKKGNSGGKNDALVPEKPSSDSEVFALFADDDIALNSANNNSSIVEDEHKKKPSKSSVFSASSFNSIDSEDGNIGSCNEASRKKENDGKYNKQGSESMVEPSKKQNKGEKNSGRAAREDEDDVDKIIAELGQGPSIPKPTAPILLPEEKSRVPPEPVKPPNDIIVEEKSTQVEEKEGGGDESAASKKKKKKKEKEKEKKAAVVATAAAVEAKKEEKQEEKRSQSMSEICRRRWQGVKQQKRGKGERKRNS</sequence>
<evidence type="ECO:0000313" key="1">
    <source>
        <dbReference type="EMBL" id="KAJ8631592.1"/>
    </source>
</evidence>
<dbReference type="Proteomes" id="UP001234297">
    <property type="component" value="Chromosome 7"/>
</dbReference>
<accession>A0ACC2LEM9</accession>
<organism evidence="1 2">
    <name type="scientific">Persea americana</name>
    <name type="common">Avocado</name>
    <dbReference type="NCBI Taxonomy" id="3435"/>
    <lineage>
        <taxon>Eukaryota</taxon>
        <taxon>Viridiplantae</taxon>
        <taxon>Streptophyta</taxon>
        <taxon>Embryophyta</taxon>
        <taxon>Tracheophyta</taxon>
        <taxon>Spermatophyta</taxon>
        <taxon>Magnoliopsida</taxon>
        <taxon>Magnoliidae</taxon>
        <taxon>Laurales</taxon>
        <taxon>Lauraceae</taxon>
        <taxon>Persea</taxon>
    </lineage>
</organism>
<keyword evidence="2" id="KW-1185">Reference proteome</keyword>
<proteinExistence type="predicted"/>
<name>A0ACC2LEM9_PERAE</name>
<gene>
    <name evidence="1" type="ORF">MRB53_024915</name>
</gene>
<evidence type="ECO:0000313" key="2">
    <source>
        <dbReference type="Proteomes" id="UP001234297"/>
    </source>
</evidence>
<protein>
    <submittedName>
        <fullName evidence="1">Uncharacterized protein</fullName>
    </submittedName>
</protein>
<reference evidence="1 2" key="1">
    <citation type="journal article" date="2022" name="Hortic Res">
        <title>A haplotype resolved chromosomal level avocado genome allows analysis of novel avocado genes.</title>
        <authorList>
            <person name="Nath O."/>
            <person name="Fletcher S.J."/>
            <person name="Hayward A."/>
            <person name="Shaw L.M."/>
            <person name="Masouleh A.K."/>
            <person name="Furtado A."/>
            <person name="Henry R.J."/>
            <person name="Mitter N."/>
        </authorList>
    </citation>
    <scope>NUCLEOTIDE SEQUENCE [LARGE SCALE GENOMIC DNA]</scope>
    <source>
        <strain evidence="2">cv. Hass</strain>
    </source>
</reference>
<comment type="caution">
    <text evidence="1">The sequence shown here is derived from an EMBL/GenBank/DDBJ whole genome shotgun (WGS) entry which is preliminary data.</text>
</comment>
<dbReference type="EMBL" id="CM056815">
    <property type="protein sequence ID" value="KAJ8631592.1"/>
    <property type="molecule type" value="Genomic_DNA"/>
</dbReference>